<gene>
    <name evidence="2" type="ORF">BKP66_03490</name>
</gene>
<reference evidence="2 3" key="1">
    <citation type="submission" date="2016-10" db="EMBL/GenBank/DDBJ databases">
        <authorList>
            <person name="Marach S."/>
            <person name="Prathuangwong S."/>
            <person name="Takikawa Y."/>
            <person name="Dohra H."/>
        </authorList>
    </citation>
    <scope>NUCLEOTIDE SEQUENCE [LARGE SCALE GENOMIC DNA]</scope>
    <source>
        <strain evidence="2 3">K2</strain>
    </source>
</reference>
<evidence type="ECO:0000313" key="2">
    <source>
        <dbReference type="EMBL" id="OIK22649.1"/>
    </source>
</evidence>
<evidence type="ECO:0000256" key="1">
    <source>
        <dbReference type="SAM" id="Coils"/>
    </source>
</evidence>
<proteinExistence type="predicted"/>
<protein>
    <submittedName>
        <fullName evidence="2">Uncharacterized protein</fullName>
    </submittedName>
</protein>
<keyword evidence="1" id="KW-0175">Coiled coil</keyword>
<dbReference type="AlphaFoldDB" id="A0AAP7NB78"/>
<comment type="caution">
    <text evidence="2">The sequence shown here is derived from an EMBL/GenBank/DDBJ whole genome shotgun (WGS) entry which is preliminary data.</text>
</comment>
<dbReference type="Proteomes" id="UP000180036">
    <property type="component" value="Unassembled WGS sequence"/>
</dbReference>
<organism evidence="2 3">
    <name type="scientific">Bacillus amyloliquefaciens</name>
    <name type="common">Bacillus velezensis</name>
    <dbReference type="NCBI Taxonomy" id="1390"/>
    <lineage>
        <taxon>Bacteria</taxon>
        <taxon>Bacillati</taxon>
        <taxon>Bacillota</taxon>
        <taxon>Bacilli</taxon>
        <taxon>Bacillales</taxon>
        <taxon>Bacillaceae</taxon>
        <taxon>Bacillus</taxon>
        <taxon>Bacillus amyloliquefaciens group</taxon>
    </lineage>
</organism>
<dbReference type="EMBL" id="MOEA01000001">
    <property type="protein sequence ID" value="OIK22649.1"/>
    <property type="molecule type" value="Genomic_DNA"/>
</dbReference>
<sequence length="217" mass="25025">MKFEYSGELKEKLSELEGLEEQKKKALERLQEHDEKLAKELQKAEEDLKAATMELALDASSAKRTKERKARETVASLRLEVSGGYERKTSVKQAHEQKIHAVKEDILRKLSDEVTAHKSKHEQAALDRVRKAKMEYLEAAASYHNLINVQCQKTYFDVGRQIGEAQFATYDGLFERYKPRIYVTEPTFTYRPNGTNPYGIIEPEIHRAWLKGEIPAE</sequence>
<name>A0AAP7NB78_BACAM</name>
<accession>A0AAP7NB78</accession>
<evidence type="ECO:0000313" key="3">
    <source>
        <dbReference type="Proteomes" id="UP000180036"/>
    </source>
</evidence>
<feature type="coiled-coil region" evidence="1">
    <location>
        <begin position="2"/>
        <end position="54"/>
    </location>
</feature>
<dbReference type="RefSeq" id="WP_071347023.1">
    <property type="nucleotide sequence ID" value="NZ_MOEA01000001.1"/>
</dbReference>